<accession>A0A6J4PG49</accession>
<evidence type="ECO:0000313" key="1">
    <source>
        <dbReference type="EMBL" id="CAA9415315.1"/>
    </source>
</evidence>
<proteinExistence type="predicted"/>
<name>A0A6J4PG49_9BURK</name>
<dbReference type="AlphaFoldDB" id="A0A6J4PG49"/>
<protein>
    <submittedName>
        <fullName evidence="1">Uncharacterized protein</fullName>
    </submittedName>
</protein>
<sequence length="116" mass="12712">MQVVIRSDNVRLPRAHALGLADRIRGAFARLAHRIERIVVRVAAASRPGPAARECTVEIHLPNGEVAVVTERQRRLGALLRRATERACKAAAAVIARHREDRPAQRLVLPGRGGQP</sequence>
<reference evidence="1" key="1">
    <citation type="submission" date="2020-02" db="EMBL/GenBank/DDBJ databases">
        <authorList>
            <person name="Meier V. D."/>
        </authorList>
    </citation>
    <scope>NUCLEOTIDE SEQUENCE</scope>
    <source>
        <strain evidence="1">AVDCRST_MAG51</strain>
    </source>
</reference>
<dbReference type="EMBL" id="CADCUX010000351">
    <property type="protein sequence ID" value="CAA9415315.1"/>
    <property type="molecule type" value="Genomic_DNA"/>
</dbReference>
<gene>
    <name evidence="1" type="ORF">AVDCRST_MAG51-1712</name>
</gene>
<organism evidence="1">
    <name type="scientific">uncultured Ramlibacter sp</name>
    <dbReference type="NCBI Taxonomy" id="260755"/>
    <lineage>
        <taxon>Bacteria</taxon>
        <taxon>Pseudomonadati</taxon>
        <taxon>Pseudomonadota</taxon>
        <taxon>Betaproteobacteria</taxon>
        <taxon>Burkholderiales</taxon>
        <taxon>Comamonadaceae</taxon>
        <taxon>Ramlibacter</taxon>
        <taxon>environmental samples</taxon>
    </lineage>
</organism>